<keyword evidence="3" id="KW-1185">Reference proteome</keyword>
<dbReference type="Proteomes" id="UP000623467">
    <property type="component" value="Unassembled WGS sequence"/>
</dbReference>
<dbReference type="EMBL" id="JACAZH010000008">
    <property type="protein sequence ID" value="KAF7360813.1"/>
    <property type="molecule type" value="Genomic_DNA"/>
</dbReference>
<organism evidence="2 3">
    <name type="scientific">Mycena sanguinolenta</name>
    <dbReference type="NCBI Taxonomy" id="230812"/>
    <lineage>
        <taxon>Eukaryota</taxon>
        <taxon>Fungi</taxon>
        <taxon>Dikarya</taxon>
        <taxon>Basidiomycota</taxon>
        <taxon>Agaricomycotina</taxon>
        <taxon>Agaricomycetes</taxon>
        <taxon>Agaricomycetidae</taxon>
        <taxon>Agaricales</taxon>
        <taxon>Marasmiineae</taxon>
        <taxon>Mycenaceae</taxon>
        <taxon>Mycena</taxon>
    </lineage>
</organism>
<feature type="region of interest" description="Disordered" evidence="1">
    <location>
        <begin position="1"/>
        <end position="50"/>
    </location>
</feature>
<evidence type="ECO:0000256" key="1">
    <source>
        <dbReference type="SAM" id="MobiDB-lite"/>
    </source>
</evidence>
<dbReference type="AlphaFoldDB" id="A0A8H6YGJ0"/>
<gene>
    <name evidence="2" type="ORF">MSAN_01110200</name>
</gene>
<proteinExistence type="predicted"/>
<accession>A0A8H6YGJ0</accession>
<comment type="caution">
    <text evidence="2">The sequence shown here is derived from an EMBL/GenBank/DDBJ whole genome shotgun (WGS) entry which is preliminary data.</text>
</comment>
<dbReference type="OrthoDB" id="3061719at2759"/>
<evidence type="ECO:0000313" key="2">
    <source>
        <dbReference type="EMBL" id="KAF7360813.1"/>
    </source>
</evidence>
<reference evidence="2" key="1">
    <citation type="submission" date="2020-05" db="EMBL/GenBank/DDBJ databases">
        <title>Mycena genomes resolve the evolution of fungal bioluminescence.</title>
        <authorList>
            <person name="Tsai I.J."/>
        </authorList>
    </citation>
    <scope>NUCLEOTIDE SEQUENCE</scope>
    <source>
        <strain evidence="2">160909Yilan</strain>
    </source>
</reference>
<feature type="compositionally biased region" description="Acidic residues" evidence="1">
    <location>
        <begin position="1"/>
        <end position="26"/>
    </location>
</feature>
<protein>
    <submittedName>
        <fullName evidence="2">Uncharacterized protein</fullName>
    </submittedName>
</protein>
<sequence>MGQCPGDEDGPAVENTEDEPTNGESDDGGRDGGEEEEMTAAQKKATRDGRMRWQITKRAQAIVGEGSKPPITPDELMDLIITPVITTYQKEEDMALSRVLRGFRNAGSWRAWARIVEKYIGLGEQGILEFCEASERFDADGELLERDLVISHTEAGNEIEYSFKVILQKIETIKFARGWNGLTGTGALTTKSNYNRQLFQRINSDDFAGLSPAAVNKKMEELSGEFEVFKRSRGELVTARNRLSFAYHNFGTAVLIDPFFNVPNLGAKRAKKFQSLLDTLIRLAEKSRERQRAEHLADLEEENRDALRGLVKCFLQDAG</sequence>
<name>A0A8H6YGJ0_9AGAR</name>
<evidence type="ECO:0000313" key="3">
    <source>
        <dbReference type="Proteomes" id="UP000623467"/>
    </source>
</evidence>